<dbReference type="EMBL" id="JAOYFB010000001">
    <property type="protein sequence ID" value="KAK4004236.1"/>
    <property type="molecule type" value="Genomic_DNA"/>
</dbReference>
<feature type="compositionally biased region" description="Basic and acidic residues" evidence="2">
    <location>
        <begin position="132"/>
        <end position="146"/>
    </location>
</feature>
<reference evidence="4 5" key="1">
    <citation type="journal article" date="2023" name="Nucleic Acids Res.">
        <title>The hologenome of Daphnia magna reveals possible DNA methylation and microbiome-mediated evolution of the host genome.</title>
        <authorList>
            <person name="Chaturvedi A."/>
            <person name="Li X."/>
            <person name="Dhandapani V."/>
            <person name="Marshall H."/>
            <person name="Kissane S."/>
            <person name="Cuenca-Cambronero M."/>
            <person name="Asole G."/>
            <person name="Calvet F."/>
            <person name="Ruiz-Romero M."/>
            <person name="Marangio P."/>
            <person name="Guigo R."/>
            <person name="Rago D."/>
            <person name="Mirbahai L."/>
            <person name="Eastwood N."/>
            <person name="Colbourne J.K."/>
            <person name="Zhou J."/>
            <person name="Mallon E."/>
            <person name="Orsini L."/>
        </authorList>
    </citation>
    <scope>NUCLEOTIDE SEQUENCE [LARGE SCALE GENOMIC DNA]</scope>
    <source>
        <strain evidence="4">LRV0_1</strain>
    </source>
</reference>
<dbReference type="InterPro" id="IPR036875">
    <property type="entry name" value="Znf_CCHC_sf"/>
</dbReference>
<name>A0ABQ9YUA0_9CRUS</name>
<gene>
    <name evidence="4" type="ORF">OUZ56_005978</name>
</gene>
<evidence type="ECO:0000313" key="4">
    <source>
        <dbReference type="EMBL" id="KAK4004236.1"/>
    </source>
</evidence>
<dbReference type="SUPFAM" id="SSF57756">
    <property type="entry name" value="Retrovirus zinc finger-like domains"/>
    <property type="match status" value="1"/>
</dbReference>
<dbReference type="PROSITE" id="PS50158">
    <property type="entry name" value="ZF_CCHC"/>
    <property type="match status" value="1"/>
</dbReference>
<dbReference type="InterPro" id="IPR001878">
    <property type="entry name" value="Znf_CCHC"/>
</dbReference>
<dbReference type="Gene3D" id="4.10.60.10">
    <property type="entry name" value="Zinc finger, CCHC-type"/>
    <property type="match status" value="1"/>
</dbReference>
<sequence>MDDELAHYREVRGLKTLFLKQIVAVNPKRQTERKLRMRVQGMEEDISEWYGETYHDVMDMCRIVKPDMVEEVLIDHLFRGLSPALYNRLYVLGNKSCEECLEETRLHADAVKTAYEKVPDSRTEGRASPCRRSFEEEGERRGKSEWNKKQKTKNLIRCFNCNEEGHIARSCQKENKAMVAKPKNSEGEEPKAACAVIVGDQTTEITNCDRQPTEEIWISGRPVNALVDTGEKISVILPSLASKL</sequence>
<evidence type="ECO:0000256" key="1">
    <source>
        <dbReference type="PROSITE-ProRule" id="PRU00047"/>
    </source>
</evidence>
<organism evidence="4 5">
    <name type="scientific">Daphnia magna</name>
    <dbReference type="NCBI Taxonomy" id="35525"/>
    <lineage>
        <taxon>Eukaryota</taxon>
        <taxon>Metazoa</taxon>
        <taxon>Ecdysozoa</taxon>
        <taxon>Arthropoda</taxon>
        <taxon>Crustacea</taxon>
        <taxon>Branchiopoda</taxon>
        <taxon>Diplostraca</taxon>
        <taxon>Cladocera</taxon>
        <taxon>Anomopoda</taxon>
        <taxon>Daphniidae</taxon>
        <taxon>Daphnia</taxon>
    </lineage>
</organism>
<evidence type="ECO:0000256" key="2">
    <source>
        <dbReference type="SAM" id="MobiDB-lite"/>
    </source>
</evidence>
<proteinExistence type="predicted"/>
<keyword evidence="1" id="KW-0863">Zinc-finger</keyword>
<keyword evidence="1" id="KW-0862">Zinc</keyword>
<dbReference type="PANTHER" id="PTHR33194:SF4">
    <property type="entry name" value="CCHC-TYPE DOMAIN-CONTAINING PROTEIN"/>
    <property type="match status" value="1"/>
</dbReference>
<protein>
    <recommendedName>
        <fullName evidence="3">CCHC-type domain-containing protein</fullName>
    </recommendedName>
</protein>
<evidence type="ECO:0000259" key="3">
    <source>
        <dbReference type="PROSITE" id="PS50158"/>
    </source>
</evidence>
<keyword evidence="1" id="KW-0479">Metal-binding</keyword>
<feature type="region of interest" description="Disordered" evidence="2">
    <location>
        <begin position="119"/>
        <end position="146"/>
    </location>
</feature>
<keyword evidence="5" id="KW-1185">Reference proteome</keyword>
<dbReference type="SMART" id="SM00343">
    <property type="entry name" value="ZnF_C2HC"/>
    <property type="match status" value="1"/>
</dbReference>
<dbReference type="Proteomes" id="UP001234178">
    <property type="component" value="Unassembled WGS sequence"/>
</dbReference>
<evidence type="ECO:0000313" key="5">
    <source>
        <dbReference type="Proteomes" id="UP001234178"/>
    </source>
</evidence>
<dbReference type="PANTHER" id="PTHR33194">
    <property type="entry name" value="ZINC KNUCKLE DOMAINCONTAINING PROTEIN"/>
    <property type="match status" value="1"/>
</dbReference>
<feature type="domain" description="CCHC-type" evidence="3">
    <location>
        <begin position="157"/>
        <end position="173"/>
    </location>
</feature>
<dbReference type="Pfam" id="PF00098">
    <property type="entry name" value="zf-CCHC"/>
    <property type="match status" value="1"/>
</dbReference>
<comment type="caution">
    <text evidence="4">The sequence shown here is derived from an EMBL/GenBank/DDBJ whole genome shotgun (WGS) entry which is preliminary data.</text>
</comment>
<accession>A0ABQ9YUA0</accession>